<dbReference type="Proteomes" id="UP000230392">
    <property type="component" value="Unassembled WGS sequence"/>
</dbReference>
<evidence type="ECO:0000313" key="3">
    <source>
        <dbReference type="Proteomes" id="UP000230392"/>
    </source>
</evidence>
<dbReference type="SUPFAM" id="SSF50156">
    <property type="entry name" value="PDZ domain-like"/>
    <property type="match status" value="1"/>
</dbReference>
<comment type="caution">
    <text evidence="2">The sequence shown here is derived from an EMBL/GenBank/DDBJ whole genome shotgun (WGS) entry which is preliminary data.</text>
</comment>
<evidence type="ECO:0000313" key="2">
    <source>
        <dbReference type="EMBL" id="PIP15899.1"/>
    </source>
</evidence>
<protein>
    <recommendedName>
        <fullName evidence="1">PDZ domain-containing protein</fullName>
    </recommendedName>
</protein>
<dbReference type="InterPro" id="IPR036034">
    <property type="entry name" value="PDZ_sf"/>
</dbReference>
<dbReference type="SMART" id="SM00228">
    <property type="entry name" value="PDZ"/>
    <property type="match status" value="1"/>
</dbReference>
<sequence length="86" mass="9381">MKKIRIAPVVLEGKVTGYRVKNIEPNSLASRYGFQSGDVVTKVNGTPLVSLSRLSTIYRSIEPGKPVSVEVVRSGQPITLLFQVLP</sequence>
<evidence type="ECO:0000259" key="1">
    <source>
        <dbReference type="PROSITE" id="PS50106"/>
    </source>
</evidence>
<proteinExistence type="predicted"/>
<dbReference type="EMBL" id="PCRF01000234">
    <property type="protein sequence ID" value="PIP15899.1"/>
    <property type="molecule type" value="Genomic_DNA"/>
</dbReference>
<reference evidence="2 3" key="1">
    <citation type="submission" date="2017-09" db="EMBL/GenBank/DDBJ databases">
        <title>Depth-based differentiation of microbial function through sediment-hosted aquifers and enrichment of novel symbionts in the deep terrestrial subsurface.</title>
        <authorList>
            <person name="Probst A.J."/>
            <person name="Ladd B."/>
            <person name="Jarett J.K."/>
            <person name="Geller-Mcgrath D.E."/>
            <person name="Sieber C.M."/>
            <person name="Emerson J.B."/>
            <person name="Anantharaman K."/>
            <person name="Thomas B.C."/>
            <person name="Malmstrom R."/>
            <person name="Stieglmeier M."/>
            <person name="Klingl A."/>
            <person name="Woyke T."/>
            <person name="Ryan C.M."/>
            <person name="Banfield J.F."/>
        </authorList>
    </citation>
    <scope>NUCLEOTIDE SEQUENCE [LARGE SCALE GENOMIC DNA]</scope>
    <source>
        <strain evidence="2">CG23_combo_of_CG06-09_8_20_14_all_48_7</strain>
    </source>
</reference>
<dbReference type="Pfam" id="PF13180">
    <property type="entry name" value="PDZ_2"/>
    <property type="match status" value="1"/>
</dbReference>
<organism evidence="2 3">
    <name type="scientific">bacterium (Candidatus Ratteibacteria) CG23_combo_of_CG06-09_8_20_14_all_48_7</name>
    <dbReference type="NCBI Taxonomy" id="2014292"/>
    <lineage>
        <taxon>Bacteria</taxon>
        <taxon>Candidatus Ratteibacteria</taxon>
    </lineage>
</organism>
<dbReference type="Gene3D" id="2.30.42.10">
    <property type="match status" value="1"/>
</dbReference>
<gene>
    <name evidence="2" type="ORF">COX46_04795</name>
</gene>
<dbReference type="PROSITE" id="PS50106">
    <property type="entry name" value="PDZ"/>
    <property type="match status" value="1"/>
</dbReference>
<dbReference type="InterPro" id="IPR001478">
    <property type="entry name" value="PDZ"/>
</dbReference>
<feature type="domain" description="PDZ" evidence="1">
    <location>
        <begin position="17"/>
        <end position="75"/>
    </location>
</feature>
<dbReference type="AlphaFoldDB" id="A0A2G9Y9H8"/>
<accession>A0A2G9Y9H8</accession>
<name>A0A2G9Y9H8_9BACT</name>